<dbReference type="Gene3D" id="3.40.50.300">
    <property type="entry name" value="P-loop containing nucleotide triphosphate hydrolases"/>
    <property type="match status" value="1"/>
</dbReference>
<keyword evidence="1" id="KW-0813">Transport</keyword>
<dbReference type="SUPFAM" id="SSF52540">
    <property type="entry name" value="P-loop containing nucleoside triphosphate hydrolases"/>
    <property type="match status" value="1"/>
</dbReference>
<evidence type="ECO:0000313" key="5">
    <source>
        <dbReference type="EMBL" id="ADV60999.1"/>
    </source>
</evidence>
<dbReference type="GO" id="GO:0016887">
    <property type="term" value="F:ATP hydrolysis activity"/>
    <property type="evidence" value="ECO:0007669"/>
    <property type="project" value="InterPro"/>
</dbReference>
<keyword evidence="2" id="KW-0547">Nucleotide-binding</keyword>
<keyword evidence="3 5" id="KW-0067">ATP-binding</keyword>
<evidence type="ECO:0000313" key="6">
    <source>
        <dbReference type="Proteomes" id="UP000008631"/>
    </source>
</evidence>
<dbReference type="AlphaFoldDB" id="E8QYM3"/>
<dbReference type="KEGG" id="ipa:Isop_0404"/>
<evidence type="ECO:0000256" key="2">
    <source>
        <dbReference type="ARBA" id="ARBA00022741"/>
    </source>
</evidence>
<dbReference type="InterPro" id="IPR003593">
    <property type="entry name" value="AAA+_ATPase"/>
</dbReference>
<reference evidence="5 6" key="2">
    <citation type="journal article" date="2011" name="Stand. Genomic Sci.">
        <title>Complete genome sequence of Isosphaera pallida type strain (IS1B).</title>
        <authorList>
            <consortium name="US DOE Joint Genome Institute (JGI-PGF)"/>
            <person name="Goker M."/>
            <person name="Cleland D."/>
            <person name="Saunders E."/>
            <person name="Lapidus A."/>
            <person name="Nolan M."/>
            <person name="Lucas S."/>
            <person name="Hammon N."/>
            <person name="Deshpande S."/>
            <person name="Cheng J.F."/>
            <person name="Tapia R."/>
            <person name="Han C."/>
            <person name="Goodwin L."/>
            <person name="Pitluck S."/>
            <person name="Liolios K."/>
            <person name="Pagani I."/>
            <person name="Ivanova N."/>
            <person name="Mavromatis K."/>
            <person name="Pati A."/>
            <person name="Chen A."/>
            <person name="Palaniappan K."/>
            <person name="Land M."/>
            <person name="Hauser L."/>
            <person name="Chang Y.J."/>
            <person name="Jeffries C.D."/>
            <person name="Detter J.C."/>
            <person name="Beck B."/>
            <person name="Woyke T."/>
            <person name="Bristow J."/>
            <person name="Eisen J.A."/>
            <person name="Markowitz V."/>
            <person name="Hugenholtz P."/>
            <person name="Kyrpides N.C."/>
            <person name="Klenk H.P."/>
        </authorList>
    </citation>
    <scope>NUCLEOTIDE SEQUENCE [LARGE SCALE GENOMIC DNA]</scope>
    <source>
        <strain evidence="6">ATCC 43644 / DSM 9630 / IS1B</strain>
    </source>
</reference>
<dbReference type="eggNOG" id="COG3842">
    <property type="taxonomic scope" value="Bacteria"/>
</dbReference>
<keyword evidence="6" id="KW-1185">Reference proteome</keyword>
<dbReference type="GO" id="GO:0005524">
    <property type="term" value="F:ATP binding"/>
    <property type="evidence" value="ECO:0007669"/>
    <property type="project" value="UniProtKB-KW"/>
</dbReference>
<dbReference type="PANTHER" id="PTHR43423">
    <property type="entry name" value="ABC TRANSPORTER I FAMILY MEMBER 17"/>
    <property type="match status" value="1"/>
</dbReference>
<dbReference type="PROSITE" id="PS00211">
    <property type="entry name" value="ABC_TRANSPORTER_1"/>
    <property type="match status" value="1"/>
</dbReference>
<dbReference type="RefSeq" id="WP_013563288.1">
    <property type="nucleotide sequence ID" value="NC_014962.1"/>
</dbReference>
<dbReference type="Proteomes" id="UP000008631">
    <property type="component" value="Chromosome"/>
</dbReference>
<dbReference type="HOGENOM" id="CLU_000604_1_22_0"/>
<dbReference type="EMBL" id="CP002353">
    <property type="protein sequence ID" value="ADV60999.1"/>
    <property type="molecule type" value="Genomic_DNA"/>
</dbReference>
<name>E8QYM3_ISOPI</name>
<dbReference type="SMART" id="SM00382">
    <property type="entry name" value="AAA"/>
    <property type="match status" value="1"/>
</dbReference>
<evidence type="ECO:0000256" key="3">
    <source>
        <dbReference type="ARBA" id="ARBA00022840"/>
    </source>
</evidence>
<organism evidence="5 6">
    <name type="scientific">Isosphaera pallida (strain ATCC 43644 / DSM 9630 / IS1B)</name>
    <dbReference type="NCBI Taxonomy" id="575540"/>
    <lineage>
        <taxon>Bacteria</taxon>
        <taxon>Pseudomonadati</taxon>
        <taxon>Planctomycetota</taxon>
        <taxon>Planctomycetia</taxon>
        <taxon>Isosphaerales</taxon>
        <taxon>Isosphaeraceae</taxon>
        <taxon>Isosphaera</taxon>
    </lineage>
</organism>
<gene>
    <name evidence="5" type="ordered locus">Isop_0404</name>
</gene>
<dbReference type="PROSITE" id="PS50893">
    <property type="entry name" value="ABC_TRANSPORTER_2"/>
    <property type="match status" value="1"/>
</dbReference>
<dbReference type="Pfam" id="PF00005">
    <property type="entry name" value="ABC_tran"/>
    <property type="match status" value="1"/>
</dbReference>
<dbReference type="PANTHER" id="PTHR43423:SF1">
    <property type="entry name" value="ABC TRANSPORTER I FAMILY MEMBER 17"/>
    <property type="match status" value="1"/>
</dbReference>
<dbReference type="STRING" id="575540.Isop_0404"/>
<evidence type="ECO:0000259" key="4">
    <source>
        <dbReference type="PROSITE" id="PS50893"/>
    </source>
</evidence>
<feature type="domain" description="ABC transporter" evidence="4">
    <location>
        <begin position="7"/>
        <end position="236"/>
    </location>
</feature>
<dbReference type="InterPro" id="IPR003439">
    <property type="entry name" value="ABC_transporter-like_ATP-bd"/>
</dbReference>
<dbReference type="InParanoid" id="E8QYM3"/>
<evidence type="ECO:0000256" key="1">
    <source>
        <dbReference type="ARBA" id="ARBA00022448"/>
    </source>
</evidence>
<proteinExistence type="predicted"/>
<dbReference type="InterPro" id="IPR017871">
    <property type="entry name" value="ABC_transporter-like_CS"/>
</dbReference>
<protein>
    <submittedName>
        <fullName evidence="5">Phosphate ABC transporter ATP-binding protein, PhoT family</fullName>
    </submittedName>
</protein>
<sequence>MSDQPAYRLENLTVAVGSRVVLDLPAFEVVHGEVLCLVGPPGSGKSTLLRILAGLDSPNAGVAWLRGQRFDRKAPATLKRTVTLMFQRPLLLTGTVRSNVGYGLRLRGVSDWRAKAMTMLERVHLKHLADRPATAISGGEAQLVALARALAFGPEVLLLDEPTNNLDPARVALVEEVVLADHQERGTTVVWATHNHFQARRVGDRVALLLEGKVIETAPATEFFECPCDLRTAAFVQGKMVY</sequence>
<dbReference type="InterPro" id="IPR027417">
    <property type="entry name" value="P-loop_NTPase"/>
</dbReference>
<accession>E8QYM3</accession>
<reference key="1">
    <citation type="submission" date="2010-11" db="EMBL/GenBank/DDBJ databases">
        <title>The complete sequence of chromosome of Isophaera pallida ATCC 43644.</title>
        <authorList>
            <consortium name="US DOE Joint Genome Institute (JGI-PGF)"/>
            <person name="Lucas S."/>
            <person name="Copeland A."/>
            <person name="Lapidus A."/>
            <person name="Bruce D."/>
            <person name="Goodwin L."/>
            <person name="Pitluck S."/>
            <person name="Kyrpides N."/>
            <person name="Mavromatis K."/>
            <person name="Pagani I."/>
            <person name="Ivanova N."/>
            <person name="Saunders E."/>
            <person name="Brettin T."/>
            <person name="Detter J.C."/>
            <person name="Han C."/>
            <person name="Tapia R."/>
            <person name="Land M."/>
            <person name="Hauser L."/>
            <person name="Markowitz V."/>
            <person name="Cheng J.-F."/>
            <person name="Hugenholtz P."/>
            <person name="Woyke T."/>
            <person name="Wu D."/>
            <person name="Eisen J.A."/>
        </authorList>
    </citation>
    <scope>NUCLEOTIDE SEQUENCE</scope>
    <source>
        <strain>ATCC 43644</strain>
    </source>
</reference>